<dbReference type="EMBL" id="KV428008">
    <property type="protein sequence ID" value="KZT43272.1"/>
    <property type="molecule type" value="Genomic_DNA"/>
</dbReference>
<dbReference type="InterPro" id="IPR008136">
    <property type="entry name" value="CinA_C"/>
</dbReference>
<evidence type="ECO:0000313" key="2">
    <source>
        <dbReference type="EMBL" id="KZT43272.1"/>
    </source>
</evidence>
<dbReference type="SUPFAM" id="SSF142433">
    <property type="entry name" value="CinA-like"/>
    <property type="match status" value="1"/>
</dbReference>
<keyword evidence="3" id="KW-1185">Reference proteome</keyword>
<dbReference type="InterPro" id="IPR036653">
    <property type="entry name" value="CinA-like_C"/>
</dbReference>
<dbReference type="OrthoDB" id="2350783at2759"/>
<dbReference type="STRING" id="1314776.A0A166I0V9"/>
<protein>
    <submittedName>
        <fullName evidence="2">Putative competence/damage-inducible CinA family protein</fullName>
    </submittedName>
</protein>
<gene>
    <name evidence="2" type="ORF">SISSUDRAFT_1040224</name>
</gene>
<accession>A0A166I0V9</accession>
<evidence type="ECO:0000313" key="3">
    <source>
        <dbReference type="Proteomes" id="UP000076798"/>
    </source>
</evidence>
<organism evidence="2 3">
    <name type="scientific">Sistotremastrum suecicum HHB10207 ss-3</name>
    <dbReference type="NCBI Taxonomy" id="1314776"/>
    <lineage>
        <taxon>Eukaryota</taxon>
        <taxon>Fungi</taxon>
        <taxon>Dikarya</taxon>
        <taxon>Basidiomycota</taxon>
        <taxon>Agaricomycotina</taxon>
        <taxon>Agaricomycetes</taxon>
        <taxon>Sistotremastrales</taxon>
        <taxon>Sistotremastraceae</taxon>
        <taxon>Sistotremastrum</taxon>
    </lineage>
</organism>
<evidence type="ECO:0000259" key="1">
    <source>
        <dbReference type="Pfam" id="PF02464"/>
    </source>
</evidence>
<dbReference type="Pfam" id="PF02464">
    <property type="entry name" value="CinA"/>
    <property type="match status" value="1"/>
</dbReference>
<proteinExistence type="predicted"/>
<dbReference type="Proteomes" id="UP000076798">
    <property type="component" value="Unassembled WGS sequence"/>
</dbReference>
<dbReference type="Gene3D" id="3.90.950.20">
    <property type="entry name" value="CinA-like"/>
    <property type="match status" value="1"/>
</dbReference>
<sequence>MTFPPPSLAAVLTELAPLLKARKETISVVETTTGGLISASLLSVPGASEFYKNGMTLYTREGRLEFGGWTDEIIQSYRGPTQEIVAGIAKHVRQSLPATYTLSESGTAGPSGGSQPNRTPGYVAFAIATESGVVTKEIQNVGQGNDRAANMVKFAEEGLQFLLSVIKESEKSSRL</sequence>
<name>A0A166I0V9_9AGAM</name>
<feature type="domain" description="CinA C-terminal" evidence="1">
    <location>
        <begin position="13"/>
        <end position="165"/>
    </location>
</feature>
<dbReference type="AlphaFoldDB" id="A0A166I0V9"/>
<reference evidence="2 3" key="1">
    <citation type="journal article" date="2016" name="Mol. Biol. Evol.">
        <title>Comparative Genomics of Early-Diverging Mushroom-Forming Fungi Provides Insights into the Origins of Lignocellulose Decay Capabilities.</title>
        <authorList>
            <person name="Nagy L.G."/>
            <person name="Riley R."/>
            <person name="Tritt A."/>
            <person name="Adam C."/>
            <person name="Daum C."/>
            <person name="Floudas D."/>
            <person name="Sun H."/>
            <person name="Yadav J.S."/>
            <person name="Pangilinan J."/>
            <person name="Larsson K.H."/>
            <person name="Matsuura K."/>
            <person name="Barry K."/>
            <person name="Labutti K."/>
            <person name="Kuo R."/>
            <person name="Ohm R.A."/>
            <person name="Bhattacharya S.S."/>
            <person name="Shirouzu T."/>
            <person name="Yoshinaga Y."/>
            <person name="Martin F.M."/>
            <person name="Grigoriev I.V."/>
            <person name="Hibbett D.S."/>
        </authorList>
    </citation>
    <scope>NUCLEOTIDE SEQUENCE [LARGE SCALE GENOMIC DNA]</scope>
    <source>
        <strain evidence="2 3">HHB10207 ss-3</strain>
    </source>
</reference>